<name>A0ABT1CAU9_9HYPH</name>
<dbReference type="PROSITE" id="PS00445">
    <property type="entry name" value="FGGY_KINASES_2"/>
    <property type="match status" value="1"/>
</dbReference>
<dbReference type="PIRSF" id="PIRSF000538">
    <property type="entry name" value="GlpK"/>
    <property type="match status" value="1"/>
</dbReference>
<dbReference type="Pfam" id="PF02782">
    <property type="entry name" value="FGGY_C"/>
    <property type="match status" value="1"/>
</dbReference>
<dbReference type="EMBL" id="JAMXQS010000009">
    <property type="protein sequence ID" value="MCO6051939.1"/>
    <property type="molecule type" value="Genomic_DNA"/>
</dbReference>
<feature type="domain" description="Carbohydrate kinase FGGY C-terminal" evidence="6">
    <location>
        <begin position="257"/>
        <end position="445"/>
    </location>
</feature>
<dbReference type="InterPro" id="IPR000577">
    <property type="entry name" value="Carb_kinase_FGGY"/>
</dbReference>
<evidence type="ECO:0000313" key="8">
    <source>
        <dbReference type="Proteomes" id="UP001205906"/>
    </source>
</evidence>
<dbReference type="InterPro" id="IPR018485">
    <property type="entry name" value="FGGY_C"/>
</dbReference>
<evidence type="ECO:0000256" key="4">
    <source>
        <dbReference type="RuleBase" id="RU003733"/>
    </source>
</evidence>
<sequence>MPSLLGIDNGLTVTKAVLFDVDGTQLSVARRRVEQLMPRPRFVERDMAGLWRATAEAIREAIAASGRDAGDIKGVAATAHGDGLYLLDHDQQPLGPGILSLDSRTGSIMERWTREGVVEKALALTGQPPHVSAQSALLAWIRKHEPERFGRIGHILSCKDWLRFCLAGTVGTDRTEASIAFTDVQTQNYSQEALDLFGLGELWHALPPVSHSAGIIGGVTAEAARLTGLKEGTPVAAGLHDVTASSLGIGGHRPGTLAVVAGTYSINEVVSAEPRIDPRWSCRNAIEPGQWHDMAISPASAANYDWFLDTLCAREQAASLADGSSIHAVLGEEITAALARPSTLIFHPFLFGSPFGDKASASFVGLRGWHKRGDMLKAVLEGIAFNHRTHVDALRDGFSFDEVRLTGGASRNPAFAQMFADVLDLPVTVTQTDEAAAFGAALCAGTGVGLYASVQHDPRDLLATATVYQPDKFRARELDRRFSLYNRIATSLQALWPDIESLAETSHA</sequence>
<comment type="caution">
    <text evidence="7">The sequence shown here is derived from an EMBL/GenBank/DDBJ whole genome shotgun (WGS) entry which is preliminary data.</text>
</comment>
<dbReference type="Pfam" id="PF00370">
    <property type="entry name" value="FGGY_N"/>
    <property type="match status" value="1"/>
</dbReference>
<dbReference type="GO" id="GO:0016301">
    <property type="term" value="F:kinase activity"/>
    <property type="evidence" value="ECO:0007669"/>
    <property type="project" value="UniProtKB-KW"/>
</dbReference>
<dbReference type="InterPro" id="IPR018484">
    <property type="entry name" value="FGGY_N"/>
</dbReference>
<keyword evidence="3 4" id="KW-0418">Kinase</keyword>
<dbReference type="Proteomes" id="UP001205906">
    <property type="component" value="Unassembled WGS sequence"/>
</dbReference>
<keyword evidence="2 4" id="KW-0808">Transferase</keyword>
<reference evidence="7 8" key="1">
    <citation type="submission" date="2022-06" db="EMBL/GenBank/DDBJ databases">
        <title>Mesorhizobium sp. strain RP14 Genome sequencing and assembly.</title>
        <authorList>
            <person name="Kim I."/>
        </authorList>
    </citation>
    <scope>NUCLEOTIDE SEQUENCE [LARGE SCALE GENOMIC DNA]</scope>
    <source>
        <strain evidence="8">RP14(2022)</strain>
    </source>
</reference>
<dbReference type="InterPro" id="IPR050406">
    <property type="entry name" value="FGGY_Carb_Kinase"/>
</dbReference>
<proteinExistence type="inferred from homology"/>
<evidence type="ECO:0000256" key="2">
    <source>
        <dbReference type="ARBA" id="ARBA00022679"/>
    </source>
</evidence>
<evidence type="ECO:0000313" key="7">
    <source>
        <dbReference type="EMBL" id="MCO6051939.1"/>
    </source>
</evidence>
<dbReference type="PANTHER" id="PTHR43095">
    <property type="entry name" value="SUGAR KINASE"/>
    <property type="match status" value="1"/>
</dbReference>
<dbReference type="PANTHER" id="PTHR43095:SF3">
    <property type="entry name" value="L-XYLULOSE_3-KETO-L-GULONATE KINASE"/>
    <property type="match status" value="1"/>
</dbReference>
<dbReference type="RefSeq" id="WP_252821976.1">
    <property type="nucleotide sequence ID" value="NZ_JAMXQS010000009.1"/>
</dbReference>
<keyword evidence="8" id="KW-1185">Reference proteome</keyword>
<dbReference type="InterPro" id="IPR043129">
    <property type="entry name" value="ATPase_NBD"/>
</dbReference>
<evidence type="ECO:0000256" key="1">
    <source>
        <dbReference type="ARBA" id="ARBA00009156"/>
    </source>
</evidence>
<organism evidence="7 8">
    <name type="scientific">Mesorhizobium liriopis</name>
    <dbReference type="NCBI Taxonomy" id="2953882"/>
    <lineage>
        <taxon>Bacteria</taxon>
        <taxon>Pseudomonadati</taxon>
        <taxon>Pseudomonadota</taxon>
        <taxon>Alphaproteobacteria</taxon>
        <taxon>Hyphomicrobiales</taxon>
        <taxon>Phyllobacteriaceae</taxon>
        <taxon>Mesorhizobium</taxon>
    </lineage>
</organism>
<dbReference type="SUPFAM" id="SSF53067">
    <property type="entry name" value="Actin-like ATPase domain"/>
    <property type="match status" value="2"/>
</dbReference>
<accession>A0ABT1CAU9</accession>
<protein>
    <submittedName>
        <fullName evidence="7">Carbohydrate kinase</fullName>
    </submittedName>
</protein>
<evidence type="ECO:0000259" key="6">
    <source>
        <dbReference type="Pfam" id="PF02782"/>
    </source>
</evidence>
<comment type="similarity">
    <text evidence="1 4">Belongs to the FGGY kinase family.</text>
</comment>
<evidence type="ECO:0000259" key="5">
    <source>
        <dbReference type="Pfam" id="PF00370"/>
    </source>
</evidence>
<evidence type="ECO:0000256" key="3">
    <source>
        <dbReference type="ARBA" id="ARBA00022777"/>
    </source>
</evidence>
<gene>
    <name evidence="7" type="ORF">NGM99_19305</name>
</gene>
<dbReference type="CDD" id="cd07802">
    <property type="entry name" value="ASKHA_NBD_FGGY_EcLyxK-like"/>
    <property type="match status" value="1"/>
</dbReference>
<dbReference type="Gene3D" id="3.30.420.40">
    <property type="match status" value="2"/>
</dbReference>
<dbReference type="InterPro" id="IPR018483">
    <property type="entry name" value="Carb_kinase_FGGY_CS"/>
</dbReference>
<feature type="domain" description="Carbohydrate kinase FGGY N-terminal" evidence="5">
    <location>
        <begin position="4"/>
        <end position="248"/>
    </location>
</feature>